<dbReference type="EMBL" id="JAROCA020000002">
    <property type="protein sequence ID" value="MDY0406858.1"/>
    <property type="molecule type" value="Genomic_DNA"/>
</dbReference>
<gene>
    <name evidence="1" type="ORF">P5G51_017185</name>
</gene>
<reference evidence="1 2" key="1">
    <citation type="submission" date="2023-10" db="EMBL/GenBank/DDBJ databases">
        <title>179-bfca-hs.</title>
        <authorList>
            <person name="Miliotis G."/>
            <person name="Sengupta P."/>
            <person name="Hameed A."/>
            <person name="Chuvochina M."/>
            <person name="Mcdonagh F."/>
            <person name="Simpson A.C."/>
            <person name="Singh N.K."/>
            <person name="Rekha P.D."/>
            <person name="Raman K."/>
            <person name="Hugenholtz P."/>
            <person name="Venkateswaran K."/>
        </authorList>
    </citation>
    <scope>NUCLEOTIDE SEQUENCE [LARGE SCALE GENOMIC DNA]</scope>
    <source>
        <strain evidence="1 2">179-BFC-A-HS</strain>
    </source>
</reference>
<evidence type="ECO:0000313" key="1">
    <source>
        <dbReference type="EMBL" id="MDY0406858.1"/>
    </source>
</evidence>
<organism evidence="1 2">
    <name type="scientific">Tigheibacillus jepli</name>
    <dbReference type="NCBI Taxonomy" id="3035914"/>
    <lineage>
        <taxon>Bacteria</taxon>
        <taxon>Bacillati</taxon>
        <taxon>Bacillota</taxon>
        <taxon>Bacilli</taxon>
        <taxon>Bacillales</taxon>
        <taxon>Bacillaceae</taxon>
        <taxon>Tigheibacillus</taxon>
    </lineage>
</organism>
<dbReference type="Proteomes" id="UP001228376">
    <property type="component" value="Unassembled WGS sequence"/>
</dbReference>
<sequence>MSLIEAMNDKLMGKLLQNVVHQGNERQIDEEMDPKCCSSEQ</sequence>
<protein>
    <submittedName>
        <fullName evidence="1">Uncharacterized protein</fullName>
    </submittedName>
</protein>
<comment type="caution">
    <text evidence="1">The sequence shown here is derived from an EMBL/GenBank/DDBJ whole genome shotgun (WGS) entry which is preliminary data.</text>
</comment>
<keyword evidence="2" id="KW-1185">Reference proteome</keyword>
<evidence type="ECO:0000313" key="2">
    <source>
        <dbReference type="Proteomes" id="UP001228376"/>
    </source>
</evidence>
<dbReference type="RefSeq" id="WP_320385087.1">
    <property type="nucleotide sequence ID" value="NZ_JAROCA020000002.1"/>
</dbReference>
<accession>A0ABU5CKH2</accession>
<proteinExistence type="predicted"/>
<name>A0ABU5CKH2_9BACI</name>